<keyword evidence="8" id="KW-1185">Reference proteome</keyword>
<evidence type="ECO:0000256" key="5">
    <source>
        <dbReference type="ARBA" id="ARBA00023136"/>
    </source>
</evidence>
<keyword evidence="6 7" id="KW-0012">Acyltransferase</keyword>
<dbReference type="GO" id="GO:0008913">
    <property type="term" value="F:Kdo2-lipid IVA acyltransferase activity"/>
    <property type="evidence" value="ECO:0007669"/>
    <property type="project" value="UniProtKB-EC"/>
</dbReference>
<dbReference type="Pfam" id="PF03279">
    <property type="entry name" value="Lip_A_acyltrans"/>
    <property type="match status" value="1"/>
</dbReference>
<dbReference type="RefSeq" id="WP_307683322.1">
    <property type="nucleotide sequence ID" value="NZ_JAUSQX010000001.1"/>
</dbReference>
<comment type="caution">
    <text evidence="7">The sequence shown here is derived from an EMBL/GenBank/DDBJ whole genome shotgun (WGS) entry which is preliminary data.</text>
</comment>
<dbReference type="PANTHER" id="PTHR30606:SF10">
    <property type="entry name" value="PHOSPHATIDYLINOSITOL MANNOSIDE ACYLTRANSFERASE"/>
    <property type="match status" value="1"/>
</dbReference>
<name>A0ABT9NJZ4_9ACTO</name>
<keyword evidence="3" id="KW-0997">Cell inner membrane</keyword>
<comment type="subcellular location">
    <subcellularLocation>
        <location evidence="1">Cell inner membrane</location>
    </subcellularLocation>
</comment>
<keyword evidence="2" id="KW-1003">Cell membrane</keyword>
<reference evidence="7 8" key="1">
    <citation type="submission" date="2023-07" db="EMBL/GenBank/DDBJ databases">
        <title>Sequencing the genomes of 1000 actinobacteria strains.</title>
        <authorList>
            <person name="Klenk H.-P."/>
        </authorList>
    </citation>
    <scope>NUCLEOTIDE SEQUENCE [LARGE SCALE GENOMIC DNA]</scope>
    <source>
        <strain evidence="7 8">DSM 17163</strain>
    </source>
</reference>
<dbReference type="EMBL" id="JAUSQX010000001">
    <property type="protein sequence ID" value="MDP9807153.1"/>
    <property type="molecule type" value="Genomic_DNA"/>
</dbReference>
<evidence type="ECO:0000313" key="8">
    <source>
        <dbReference type="Proteomes" id="UP001243212"/>
    </source>
</evidence>
<organism evidence="7 8">
    <name type="scientific">Trueperella bonasi</name>
    <dbReference type="NCBI Taxonomy" id="312286"/>
    <lineage>
        <taxon>Bacteria</taxon>
        <taxon>Bacillati</taxon>
        <taxon>Actinomycetota</taxon>
        <taxon>Actinomycetes</taxon>
        <taxon>Actinomycetales</taxon>
        <taxon>Actinomycetaceae</taxon>
        <taxon>Trueperella</taxon>
    </lineage>
</organism>
<evidence type="ECO:0000256" key="6">
    <source>
        <dbReference type="ARBA" id="ARBA00023315"/>
    </source>
</evidence>
<dbReference type="EC" id="2.3.1.241" evidence="7"/>
<evidence type="ECO:0000256" key="3">
    <source>
        <dbReference type="ARBA" id="ARBA00022519"/>
    </source>
</evidence>
<keyword evidence="5" id="KW-0472">Membrane</keyword>
<keyword evidence="4 7" id="KW-0808">Transferase</keyword>
<evidence type="ECO:0000256" key="4">
    <source>
        <dbReference type="ARBA" id="ARBA00022679"/>
    </source>
</evidence>
<sequence length="325" mass="36183">MNIVTGFRLAMWLVKVLPEALGRAIFRAVGTVVGWSNMAGAVQLRKNYQRITPLGSSWAQRKRSAQGMRSYMDYYYEAFRLPALTEEQITARVRVVNDQGIREHFGRGKSASGALLHMGNWDMAGAWASEHLAPTYSIAEKLEPPELADLFLDFRRSLGLTIYQTGKNSGAINSLTSNMRSGNAFVPLLCDRDLSASGVEVTLAGSPVRVAVGAALLAQRTGEPMYPVTIVNERIDDDDRARRAGTRNGVAAIFGTPIFSGMTSQASAREKDADIRRMIQQWLDQILPLLTTHLTDWHMLQKVFVEDLDPERLERARRSTPKDDE</sequence>
<dbReference type="PANTHER" id="PTHR30606">
    <property type="entry name" value="LIPID A BIOSYNTHESIS LAUROYL ACYLTRANSFERASE"/>
    <property type="match status" value="1"/>
</dbReference>
<evidence type="ECO:0000313" key="7">
    <source>
        <dbReference type="EMBL" id="MDP9807153.1"/>
    </source>
</evidence>
<gene>
    <name evidence="7" type="ORF">J2S70_001735</name>
</gene>
<dbReference type="Proteomes" id="UP001243212">
    <property type="component" value="Unassembled WGS sequence"/>
</dbReference>
<evidence type="ECO:0000256" key="1">
    <source>
        <dbReference type="ARBA" id="ARBA00004533"/>
    </source>
</evidence>
<evidence type="ECO:0000256" key="2">
    <source>
        <dbReference type="ARBA" id="ARBA00022475"/>
    </source>
</evidence>
<protein>
    <submittedName>
        <fullName evidence="7">KDO2-lipid IV(A) lauroyltransferase</fullName>
        <ecNumber evidence="7">2.3.1.241</ecNumber>
    </submittedName>
</protein>
<dbReference type="CDD" id="cd07984">
    <property type="entry name" value="LPLAT_LABLAT-like"/>
    <property type="match status" value="1"/>
</dbReference>
<dbReference type="NCBIfam" id="NF005919">
    <property type="entry name" value="PRK07920.1"/>
    <property type="match status" value="1"/>
</dbReference>
<accession>A0ABT9NJZ4</accession>
<proteinExistence type="predicted"/>
<dbReference type="InterPro" id="IPR004960">
    <property type="entry name" value="LipA_acyltrans"/>
</dbReference>